<accession>A7IUE1</accession>
<reference evidence="1 2" key="1">
    <citation type="journal article" date="2007" name="Virology">
        <title>Sequence and annotation of the 314-kb MT325 and the 321-kb FR483 viruses that infect Chlorella Pbi.</title>
        <authorList>
            <person name="Fitzgerald L.A."/>
            <person name="Graves M.V."/>
            <person name="Li X."/>
            <person name="Feldblyum T."/>
            <person name="Hartigan J."/>
            <person name="Van Etten J.L."/>
        </authorList>
    </citation>
    <scope>NUCLEOTIDE SEQUENCE [LARGE SCALE GENOMIC DNA]</scope>
    <source>
        <strain evidence="1 2">MT325</strain>
    </source>
</reference>
<evidence type="ECO:0000313" key="2">
    <source>
        <dbReference type="Proteomes" id="UP000246715"/>
    </source>
</evidence>
<protein>
    <submittedName>
        <fullName evidence="1">Uncharacterized protein M411L</fullName>
    </submittedName>
</protein>
<organismHost>
    <name type="scientific">Paramecium bursaria</name>
    <dbReference type="NCBI Taxonomy" id="74790"/>
</organismHost>
<dbReference type="EMBL" id="DQ491001">
    <property type="protein sequence ID" value="ABT13965.1"/>
    <property type="molecule type" value="Genomic_DNA"/>
</dbReference>
<sequence>MDPHPALTALYNEAVVVSNAAEAFDHLVEFDTTVEFVENIQKAQRDLIVKISSLMEPAVISAAASGAKFADVFTFKGGDLHEGYNILFMLFGGVEQERRDQLEQYGFHGCFNDLVQALAPFYVKHSWERATNDNTISVFWE</sequence>
<name>A7IUE1_PBCVM</name>
<dbReference type="Proteomes" id="UP000246715">
    <property type="component" value="Segment"/>
</dbReference>
<gene>
    <name evidence="1" type="primary">M411L</name>
    <name evidence="1" type="ORF">MT325_M411L</name>
</gene>
<evidence type="ECO:0000313" key="1">
    <source>
        <dbReference type="EMBL" id="ABT13965.1"/>
    </source>
</evidence>
<proteinExistence type="predicted"/>
<organism evidence="1 2">
    <name type="scientific">Paramecium bursaria Chlorella virus MT325</name>
    <name type="common">PBCV-MT325</name>
    <dbReference type="NCBI Taxonomy" id="346932"/>
    <lineage>
        <taxon>Viruses</taxon>
        <taxon>Varidnaviria</taxon>
        <taxon>Bamfordvirae</taxon>
        <taxon>Nucleocytoviricota</taxon>
        <taxon>Megaviricetes</taxon>
        <taxon>Algavirales</taxon>
        <taxon>Phycodnaviridae</taxon>
        <taxon>Chlorovirus</taxon>
        <taxon>Chlorovirus conductrix</taxon>
        <taxon>Paramecium bursaria Chlorella virus A1</taxon>
    </lineage>
</organism>